<reference evidence="1 2" key="1">
    <citation type="journal article" date="2017" name="Nat. Ecol. Evol.">
        <title>Scallop genome provides insights into evolution of bilaterian karyotype and development.</title>
        <authorList>
            <person name="Wang S."/>
            <person name="Zhang J."/>
            <person name="Jiao W."/>
            <person name="Li J."/>
            <person name="Xun X."/>
            <person name="Sun Y."/>
            <person name="Guo X."/>
            <person name="Huan P."/>
            <person name="Dong B."/>
            <person name="Zhang L."/>
            <person name="Hu X."/>
            <person name="Sun X."/>
            <person name="Wang J."/>
            <person name="Zhao C."/>
            <person name="Wang Y."/>
            <person name="Wang D."/>
            <person name="Huang X."/>
            <person name="Wang R."/>
            <person name="Lv J."/>
            <person name="Li Y."/>
            <person name="Zhang Z."/>
            <person name="Liu B."/>
            <person name="Lu W."/>
            <person name="Hui Y."/>
            <person name="Liang J."/>
            <person name="Zhou Z."/>
            <person name="Hou R."/>
            <person name="Li X."/>
            <person name="Liu Y."/>
            <person name="Li H."/>
            <person name="Ning X."/>
            <person name="Lin Y."/>
            <person name="Zhao L."/>
            <person name="Xing Q."/>
            <person name="Dou J."/>
            <person name="Li Y."/>
            <person name="Mao J."/>
            <person name="Guo H."/>
            <person name="Dou H."/>
            <person name="Li T."/>
            <person name="Mu C."/>
            <person name="Jiang W."/>
            <person name="Fu Q."/>
            <person name="Fu X."/>
            <person name="Miao Y."/>
            <person name="Liu J."/>
            <person name="Yu Q."/>
            <person name="Li R."/>
            <person name="Liao H."/>
            <person name="Li X."/>
            <person name="Kong Y."/>
            <person name="Jiang Z."/>
            <person name="Chourrout D."/>
            <person name="Li R."/>
            <person name="Bao Z."/>
        </authorList>
    </citation>
    <scope>NUCLEOTIDE SEQUENCE [LARGE SCALE GENOMIC DNA]</scope>
    <source>
        <strain evidence="1 2">PY_sf001</strain>
    </source>
</reference>
<keyword evidence="2" id="KW-1185">Reference proteome</keyword>
<organism evidence="1 2">
    <name type="scientific">Mizuhopecten yessoensis</name>
    <name type="common">Japanese scallop</name>
    <name type="synonym">Patinopecten yessoensis</name>
    <dbReference type="NCBI Taxonomy" id="6573"/>
    <lineage>
        <taxon>Eukaryota</taxon>
        <taxon>Metazoa</taxon>
        <taxon>Spiralia</taxon>
        <taxon>Lophotrochozoa</taxon>
        <taxon>Mollusca</taxon>
        <taxon>Bivalvia</taxon>
        <taxon>Autobranchia</taxon>
        <taxon>Pteriomorphia</taxon>
        <taxon>Pectinida</taxon>
        <taxon>Pectinoidea</taxon>
        <taxon>Pectinidae</taxon>
        <taxon>Mizuhopecten</taxon>
    </lineage>
</organism>
<protein>
    <submittedName>
        <fullName evidence="1">Uncharacterized protein</fullName>
    </submittedName>
</protein>
<accession>A0A210Q464</accession>
<proteinExistence type="predicted"/>
<name>A0A210Q464_MIZYE</name>
<gene>
    <name evidence="1" type="ORF">KP79_PYT23140</name>
</gene>
<evidence type="ECO:0000313" key="2">
    <source>
        <dbReference type="Proteomes" id="UP000242188"/>
    </source>
</evidence>
<comment type="caution">
    <text evidence="1">The sequence shown here is derived from an EMBL/GenBank/DDBJ whole genome shotgun (WGS) entry which is preliminary data.</text>
</comment>
<evidence type="ECO:0000313" key="1">
    <source>
        <dbReference type="EMBL" id="OWF43515.1"/>
    </source>
</evidence>
<sequence>MKDASQERSAVAEVVYNLIRALTLDVRSVRCTENVCTVIIARADLSVAQSADVAPTTGKRAL</sequence>
<dbReference type="AlphaFoldDB" id="A0A210Q464"/>
<dbReference type="Proteomes" id="UP000242188">
    <property type="component" value="Unassembled WGS sequence"/>
</dbReference>
<dbReference type="EMBL" id="NEDP02005080">
    <property type="protein sequence ID" value="OWF43515.1"/>
    <property type="molecule type" value="Genomic_DNA"/>
</dbReference>